<protein>
    <submittedName>
        <fullName evidence="1">Uncharacterized protein</fullName>
    </submittedName>
</protein>
<proteinExistence type="predicted"/>
<organism evidence="1">
    <name type="scientific">Arundo donax</name>
    <name type="common">Giant reed</name>
    <name type="synonym">Donax arundinaceus</name>
    <dbReference type="NCBI Taxonomy" id="35708"/>
    <lineage>
        <taxon>Eukaryota</taxon>
        <taxon>Viridiplantae</taxon>
        <taxon>Streptophyta</taxon>
        <taxon>Embryophyta</taxon>
        <taxon>Tracheophyta</taxon>
        <taxon>Spermatophyta</taxon>
        <taxon>Magnoliopsida</taxon>
        <taxon>Liliopsida</taxon>
        <taxon>Poales</taxon>
        <taxon>Poaceae</taxon>
        <taxon>PACMAD clade</taxon>
        <taxon>Arundinoideae</taxon>
        <taxon>Arundineae</taxon>
        <taxon>Arundo</taxon>
    </lineage>
</organism>
<dbReference type="EMBL" id="GBRH01259719">
    <property type="protein sequence ID" value="JAD38176.1"/>
    <property type="molecule type" value="Transcribed_RNA"/>
</dbReference>
<sequence>MNPMVIWEPRCLDEQQGDNKMETIPDAFLEKEKE</sequence>
<accession>A0A0A8ZHA3</accession>
<reference evidence="1" key="2">
    <citation type="journal article" date="2015" name="Data Brief">
        <title>Shoot transcriptome of the giant reed, Arundo donax.</title>
        <authorList>
            <person name="Barrero R.A."/>
            <person name="Guerrero F.D."/>
            <person name="Moolhuijzen P."/>
            <person name="Goolsby J.A."/>
            <person name="Tidwell J."/>
            <person name="Bellgard S.E."/>
            <person name="Bellgard M.I."/>
        </authorList>
    </citation>
    <scope>NUCLEOTIDE SEQUENCE</scope>
    <source>
        <tissue evidence="1">Shoot tissue taken approximately 20 cm above the soil surface</tissue>
    </source>
</reference>
<evidence type="ECO:0000313" key="1">
    <source>
        <dbReference type="EMBL" id="JAD38176.1"/>
    </source>
</evidence>
<dbReference type="AlphaFoldDB" id="A0A0A8ZHA3"/>
<name>A0A0A8ZHA3_ARUDO</name>
<reference evidence="1" key="1">
    <citation type="submission" date="2014-09" db="EMBL/GenBank/DDBJ databases">
        <authorList>
            <person name="Magalhaes I.L.F."/>
            <person name="Oliveira U."/>
            <person name="Santos F.R."/>
            <person name="Vidigal T.H.D.A."/>
            <person name="Brescovit A.D."/>
            <person name="Santos A.J."/>
        </authorList>
    </citation>
    <scope>NUCLEOTIDE SEQUENCE</scope>
    <source>
        <tissue evidence="1">Shoot tissue taken approximately 20 cm above the soil surface</tissue>
    </source>
</reference>